<reference evidence="5 6" key="1">
    <citation type="submission" date="2023-10" db="EMBL/GenBank/DDBJ databases">
        <title>Chromosome-scale genome assembly provides insights into flower coloration mechanisms of Canna indica.</title>
        <authorList>
            <person name="Li C."/>
        </authorList>
    </citation>
    <scope>NUCLEOTIDE SEQUENCE [LARGE SCALE GENOMIC DNA]</scope>
    <source>
        <tissue evidence="5">Flower</tissue>
    </source>
</reference>
<comment type="subcellular location">
    <subcellularLocation>
        <location evidence="1">Cytoplasm</location>
    </subcellularLocation>
</comment>
<dbReference type="AlphaFoldDB" id="A0AAQ3KIC7"/>
<comment type="similarity">
    <text evidence="2">Belongs to the glutaredoxin family. CC-type subfamily.</text>
</comment>
<evidence type="ECO:0000313" key="6">
    <source>
        <dbReference type="Proteomes" id="UP001327560"/>
    </source>
</evidence>
<dbReference type="InterPro" id="IPR011905">
    <property type="entry name" value="GlrX-like_pln_2"/>
</dbReference>
<dbReference type="PANTHER" id="PTHR10168">
    <property type="entry name" value="GLUTAREDOXIN"/>
    <property type="match status" value="1"/>
</dbReference>
<dbReference type="EMBL" id="CP136894">
    <property type="protein sequence ID" value="WOL09079.1"/>
    <property type="molecule type" value="Genomic_DNA"/>
</dbReference>
<accession>A0AAQ3KIC7</accession>
<dbReference type="GO" id="GO:0005737">
    <property type="term" value="C:cytoplasm"/>
    <property type="evidence" value="ECO:0007669"/>
    <property type="project" value="UniProtKB-SubCell"/>
</dbReference>
<dbReference type="Proteomes" id="UP001327560">
    <property type="component" value="Chromosome 5"/>
</dbReference>
<dbReference type="PROSITE" id="PS51354">
    <property type="entry name" value="GLUTAREDOXIN_2"/>
    <property type="match status" value="1"/>
</dbReference>
<organism evidence="5 6">
    <name type="scientific">Canna indica</name>
    <name type="common">Indian-shot</name>
    <dbReference type="NCBI Taxonomy" id="4628"/>
    <lineage>
        <taxon>Eukaryota</taxon>
        <taxon>Viridiplantae</taxon>
        <taxon>Streptophyta</taxon>
        <taxon>Embryophyta</taxon>
        <taxon>Tracheophyta</taxon>
        <taxon>Spermatophyta</taxon>
        <taxon>Magnoliopsida</taxon>
        <taxon>Liliopsida</taxon>
        <taxon>Zingiberales</taxon>
        <taxon>Cannaceae</taxon>
        <taxon>Canna</taxon>
    </lineage>
</organism>
<keyword evidence="4" id="KW-0676">Redox-active center</keyword>
<evidence type="ECO:0000256" key="1">
    <source>
        <dbReference type="ARBA" id="ARBA00004496"/>
    </source>
</evidence>
<gene>
    <name evidence="5" type="ORF">Cni_G17832</name>
</gene>
<dbReference type="Gene3D" id="3.40.30.10">
    <property type="entry name" value="Glutaredoxin"/>
    <property type="match status" value="1"/>
</dbReference>
<name>A0AAQ3KIC7_9LILI</name>
<keyword evidence="3" id="KW-0963">Cytoplasm</keyword>
<evidence type="ECO:0000256" key="4">
    <source>
        <dbReference type="ARBA" id="ARBA00023284"/>
    </source>
</evidence>
<proteinExistence type="inferred from homology"/>
<dbReference type="InterPro" id="IPR036249">
    <property type="entry name" value="Thioredoxin-like_sf"/>
</dbReference>
<evidence type="ECO:0000313" key="5">
    <source>
        <dbReference type="EMBL" id="WOL09079.1"/>
    </source>
</evidence>
<dbReference type="SUPFAM" id="SSF52833">
    <property type="entry name" value="Thioredoxin-like"/>
    <property type="match status" value="1"/>
</dbReference>
<keyword evidence="6" id="KW-1185">Reference proteome</keyword>
<sequence>MEVAATGALTIDGVEGPERRTERVIQESPVVVVSRRGCYMGYVMRRLLAAISAHPTVIMLEEGEAAPMATTLPALFVSGADIGGIEGLIALHLSGRLLTLLQEAGA</sequence>
<evidence type="ECO:0000256" key="2">
    <source>
        <dbReference type="ARBA" id="ARBA00007568"/>
    </source>
</evidence>
<protein>
    <submittedName>
        <fullName evidence="5">Glutaredoxin-C7-like</fullName>
    </submittedName>
</protein>
<evidence type="ECO:0000256" key="3">
    <source>
        <dbReference type="ARBA" id="ARBA00022490"/>
    </source>
</evidence>